<dbReference type="Pfam" id="PF13671">
    <property type="entry name" value="AAA_33"/>
    <property type="match status" value="1"/>
</dbReference>
<feature type="compositionally biased region" description="Basic residues" evidence="1">
    <location>
        <begin position="816"/>
        <end position="826"/>
    </location>
</feature>
<protein>
    <recommendedName>
        <fullName evidence="2">Smr domain-containing protein</fullName>
    </recommendedName>
</protein>
<feature type="compositionally biased region" description="Basic and acidic residues" evidence="1">
    <location>
        <begin position="1121"/>
        <end position="1139"/>
    </location>
</feature>
<dbReference type="Pfam" id="PF01713">
    <property type="entry name" value="Smr"/>
    <property type="match status" value="1"/>
</dbReference>
<feature type="region of interest" description="Disordered" evidence="1">
    <location>
        <begin position="1117"/>
        <end position="1139"/>
    </location>
</feature>
<name>A0ABD0LAG2_9CAEN</name>
<evidence type="ECO:0000313" key="3">
    <source>
        <dbReference type="EMBL" id="KAK7496517.1"/>
    </source>
</evidence>
<dbReference type="Proteomes" id="UP001519460">
    <property type="component" value="Unassembled WGS sequence"/>
</dbReference>
<feature type="region of interest" description="Disordered" evidence="1">
    <location>
        <begin position="396"/>
        <end position="443"/>
    </location>
</feature>
<feature type="region of interest" description="Disordered" evidence="1">
    <location>
        <begin position="1544"/>
        <end position="1600"/>
    </location>
</feature>
<comment type="caution">
    <text evidence="3">The sequence shown here is derived from an EMBL/GenBank/DDBJ whole genome shotgun (WGS) entry which is preliminary data.</text>
</comment>
<feature type="compositionally biased region" description="Low complexity" evidence="1">
    <location>
        <begin position="1544"/>
        <end position="1556"/>
    </location>
</feature>
<dbReference type="SUPFAM" id="SSF160443">
    <property type="entry name" value="SMR domain-like"/>
    <property type="match status" value="1"/>
</dbReference>
<feature type="compositionally biased region" description="Low complexity" evidence="1">
    <location>
        <begin position="1193"/>
        <end position="1207"/>
    </location>
</feature>
<dbReference type="CDD" id="cd14279">
    <property type="entry name" value="CUE"/>
    <property type="match status" value="1"/>
</dbReference>
<feature type="compositionally biased region" description="Polar residues" evidence="1">
    <location>
        <begin position="1021"/>
        <end position="1031"/>
    </location>
</feature>
<dbReference type="PROSITE" id="PS50828">
    <property type="entry name" value="SMR"/>
    <property type="match status" value="1"/>
</dbReference>
<dbReference type="Gene3D" id="3.30.1370.110">
    <property type="match status" value="1"/>
</dbReference>
<feature type="compositionally biased region" description="Low complexity" evidence="1">
    <location>
        <begin position="799"/>
        <end position="815"/>
    </location>
</feature>
<dbReference type="InterPro" id="IPR027417">
    <property type="entry name" value="P-loop_NTPase"/>
</dbReference>
<dbReference type="Pfam" id="PF08590">
    <property type="entry name" value="DUF1771"/>
    <property type="match status" value="1"/>
</dbReference>
<organism evidence="3 4">
    <name type="scientific">Batillaria attramentaria</name>
    <dbReference type="NCBI Taxonomy" id="370345"/>
    <lineage>
        <taxon>Eukaryota</taxon>
        <taxon>Metazoa</taxon>
        <taxon>Spiralia</taxon>
        <taxon>Lophotrochozoa</taxon>
        <taxon>Mollusca</taxon>
        <taxon>Gastropoda</taxon>
        <taxon>Caenogastropoda</taxon>
        <taxon>Sorbeoconcha</taxon>
        <taxon>Cerithioidea</taxon>
        <taxon>Batillariidae</taxon>
        <taxon>Batillaria</taxon>
    </lineage>
</organism>
<dbReference type="SUPFAM" id="SSF52540">
    <property type="entry name" value="P-loop containing nucleoside triphosphate hydrolases"/>
    <property type="match status" value="1"/>
</dbReference>
<dbReference type="InterPro" id="IPR002625">
    <property type="entry name" value="Smr_dom"/>
</dbReference>
<keyword evidence="4" id="KW-1185">Reference proteome</keyword>
<accession>A0ABD0LAG2</accession>
<feature type="region of interest" description="Disordered" evidence="1">
    <location>
        <begin position="905"/>
        <end position="1069"/>
    </location>
</feature>
<reference evidence="3 4" key="1">
    <citation type="journal article" date="2023" name="Sci. Data">
        <title>Genome assembly of the Korean intertidal mud-creeper Batillaria attramentaria.</title>
        <authorList>
            <person name="Patra A.K."/>
            <person name="Ho P.T."/>
            <person name="Jun S."/>
            <person name="Lee S.J."/>
            <person name="Kim Y."/>
            <person name="Won Y.J."/>
        </authorList>
    </citation>
    <scope>NUCLEOTIDE SEQUENCE [LARGE SCALE GENOMIC DNA]</scope>
    <source>
        <strain evidence="3">Wonlab-2016</strain>
    </source>
</reference>
<gene>
    <name evidence="3" type="ORF">BaRGS_00012169</name>
</gene>
<dbReference type="InterPro" id="IPR009060">
    <property type="entry name" value="UBA-like_sf"/>
</dbReference>
<feature type="compositionally biased region" description="Polar residues" evidence="1">
    <location>
        <begin position="769"/>
        <end position="785"/>
    </location>
</feature>
<feature type="compositionally biased region" description="Basic and acidic residues" evidence="1">
    <location>
        <begin position="985"/>
        <end position="996"/>
    </location>
</feature>
<proteinExistence type="predicted"/>
<dbReference type="SUPFAM" id="SSF46934">
    <property type="entry name" value="UBA-like"/>
    <property type="match status" value="1"/>
</dbReference>
<dbReference type="SMART" id="SM01162">
    <property type="entry name" value="DUF1771"/>
    <property type="match status" value="1"/>
</dbReference>
<dbReference type="InterPro" id="IPR052772">
    <property type="entry name" value="Endo/PolyKinase_Domain-Protein"/>
</dbReference>
<dbReference type="EMBL" id="JACVVK020000066">
    <property type="protein sequence ID" value="KAK7496517.1"/>
    <property type="molecule type" value="Genomic_DNA"/>
</dbReference>
<feature type="compositionally biased region" description="Acidic residues" evidence="1">
    <location>
        <begin position="1056"/>
        <end position="1069"/>
    </location>
</feature>
<feature type="compositionally biased region" description="Polar residues" evidence="1">
    <location>
        <begin position="1167"/>
        <end position="1192"/>
    </location>
</feature>
<dbReference type="SMART" id="SM00463">
    <property type="entry name" value="SMR"/>
    <property type="match status" value="1"/>
</dbReference>
<dbReference type="InterPro" id="IPR013899">
    <property type="entry name" value="DUF1771"/>
</dbReference>
<evidence type="ECO:0000313" key="4">
    <source>
        <dbReference type="Proteomes" id="UP001519460"/>
    </source>
</evidence>
<feature type="region of interest" description="Disordered" evidence="1">
    <location>
        <begin position="1159"/>
        <end position="1216"/>
    </location>
</feature>
<dbReference type="InterPro" id="IPR036063">
    <property type="entry name" value="Smr_dom_sf"/>
</dbReference>
<dbReference type="PANTHER" id="PTHR46535:SF1">
    <property type="entry name" value="NEDD4-BINDING PROTEIN 2"/>
    <property type="match status" value="1"/>
</dbReference>
<feature type="compositionally biased region" description="Polar residues" evidence="1">
    <location>
        <begin position="400"/>
        <end position="432"/>
    </location>
</feature>
<evidence type="ECO:0000259" key="2">
    <source>
        <dbReference type="PROSITE" id="PS50828"/>
    </source>
</evidence>
<evidence type="ECO:0000256" key="1">
    <source>
        <dbReference type="SAM" id="MobiDB-lite"/>
    </source>
</evidence>
<feature type="compositionally biased region" description="Polar residues" evidence="1">
    <location>
        <begin position="1000"/>
        <end position="1014"/>
    </location>
</feature>
<dbReference type="PANTHER" id="PTHR46535">
    <property type="entry name" value="NEDD4-BINDING PROTEIN 2"/>
    <property type="match status" value="1"/>
</dbReference>
<feature type="domain" description="Smr" evidence="2">
    <location>
        <begin position="1923"/>
        <end position="2004"/>
    </location>
</feature>
<sequence length="2008" mass="219038">MSQRKRQNRPRENSGTHTNKGEIFEQVADIFKDQIDADVIKLILDQYEWKGTRAIICIFLRLVEEAIEQLFKLASDDAAAIKSKRQDMDLAIIACSLLEMDEGQKEVNIPSPATLDQVSVAASVTSVSSSLSGAQAARSAQICSAEPALSSPSGFQAALDVPRLTSETLSAEQSDVQPQAAMDFTQQTNSTCEKMTDPNAPVVQVSPYAGDRDYQFDPTAVAASEESIMQMYEEMFKENEVNPSSSSETTLCMPLSQTGSQDCATGPISLSEGGDEKSFVLLTNEDPSSVAHGIDLGCNGADHGSASGGTWSMVTQSSGRNDTIRDKPSLLISSPLSSSTGQPSAHINTAGALHVDRQQDKASLASISSSFEVIAESSPSSVSGVISSPNSSSIEKAAESLTTAHSGSSKFQETTERQPYQTQTSGLDSTDSSGKRSHTQAADMGLSPEAPEFVPMFSPPHLASVPQPHFYTPVLAAGSLSQSPSSYSMLLGNRGPPPFSSRLASPQPPFEAMKGAPVRNVAIRNLVGANLYQAPRQSYFTPGGEGTVGVDYTAALQTLTENGGQLNGGFSPKGVKTVDATGSSSVEKMKSYTKAGTKLMVILRGLPGSGKSYLARAIQGSGEVFSADDYFIRNGLYEYNKDELSEAHAWNKQRVKEALERGVTPIIVDNTNVMIWEMLPYAQLADNRGYAVEVLEPETPWKFQPKRLAKYNSHGVPIESIKRMKDRYQTVDTAILRAQLDKLKSDLSNTQTRPKPSPSPQQLRDNKQGAVTSKQPGHVSRSPQGTAKGLKNSFPGQVTGPSKPASPTATPAKSPGSRKKKSKKQKPQALAVWEYIAGLMEEGATEDEVEAFMYMAKLTDSEKGEINQWRENYQCGKHLSENGFGKRKSESDSCFGYNSSNAASIKKSKSKTGVGGSDLRASKSADVLETTQWEEPKPQRKAKKSPSFQEKHHVAASSVGSFSEPPSKVNQSQEAEIPQVDLTWEEPKPQRHEKGPRTPRGSSSDAVDGSSTAGDSHASDENSSCQGSASQAELVDMEEPSGMQSHRDSTYAESNEAGDGDNSDVIVEQETEEILSFVVLGSGSDDEGGSRDAALSVSDMARKNAGVIKLGPVEASGGISRAEEDKVEETDVTKEHQPVIDESLSSIVIVGYSSSSSEDERISSASLPASSVLQNGDSDFSRSSVSPEKQLTSNSAAENSESSLNASCPRKKVRRKKHKAVPEPFLDDMFKDQVVSESWKSLSPSMQITDIQTAAAEGSDSSDNIVHTRMDRQVHREASSQTEVQDFNIMFMVETSFSNNTIPLEKGYQYAMAKGQYVSVDVTASSTTATHSPHGKLTLEKSTLIDMPLEQIEPNMEILQNCFPEVAARHLKEVLEVCGGDMEWATNLLLDWGVSTPFTPHDKHRLQQEMAKHQERYTVPALSAAPEDLDTRNVFQPPSLFDICQKRLPCSMESKQLSDDVQRHVISSSYQRLQRIESHELERVRSISFDESRAEGGSDLADDISSLVSFTASSPTFDGSTGKVKMSPLKASFQLKNVAEEVFSSGSSRGSSQSGSVDDLQSALAETPEASAGSPFQGQVTEQQREEAKGSKPLPQPFRTEKVKEAVPLIDDTTGLMLTLPKNFISQLEELFGPLPRLDVPDEALAQWLQAEEEAERTLQGVTAAAAKPLKPPARSPGKLPSYHRVAVGGVSIRDRSGSVATQKPPPPSVNLQDIMEEEMARQQQQERQLKQLESTGHHIAIATKLKREKLYQHFPGIDENFLEEIFQANGFCLETTVSVIEGAHGGRQPVHHRLVIPSATTINATAEADKEEEKRIEAAKQQSLLDMVNTAWQNEEYQRTDITDGTQLDYQELRQEALVHHRMRGDCFKKAHEAFRRGMREVALFYSQQGHLHTERMQEANMRASRKILEAREARLNEEATLDLHGLHVDEAIAALKRVLEEREREFQQKPVHNRRNMFVITGRGRHSQHGVARIRPAVLAHLQSTGHRFSEVHPGMLKVSLHHTPQ</sequence>
<dbReference type="Gene3D" id="3.40.50.300">
    <property type="entry name" value="P-loop containing nucleotide triphosphate hydrolases"/>
    <property type="match status" value="1"/>
</dbReference>
<feature type="region of interest" description="Disordered" evidence="1">
    <location>
        <begin position="744"/>
        <end position="828"/>
    </location>
</feature>